<dbReference type="InterPro" id="IPR001958">
    <property type="entry name" value="Tet-R_TetA/multi-R_MdtG-like"/>
</dbReference>
<evidence type="ECO:0000259" key="10">
    <source>
        <dbReference type="PROSITE" id="PS50850"/>
    </source>
</evidence>
<feature type="transmembrane region" description="Helical" evidence="9">
    <location>
        <begin position="378"/>
        <end position="398"/>
    </location>
</feature>
<feature type="transmembrane region" description="Helical" evidence="9">
    <location>
        <begin position="487"/>
        <end position="504"/>
    </location>
</feature>
<feature type="transmembrane region" description="Helical" evidence="9">
    <location>
        <begin position="216"/>
        <end position="237"/>
    </location>
</feature>
<feature type="transmembrane region" description="Helical" evidence="9">
    <location>
        <begin position="284"/>
        <end position="305"/>
    </location>
</feature>
<feature type="transmembrane region" description="Helical" evidence="9">
    <location>
        <begin position="249"/>
        <end position="272"/>
    </location>
</feature>
<feature type="domain" description="Major facilitator superfamily (MFS) profile" evidence="10">
    <location>
        <begin position="217"/>
        <end position="618"/>
    </location>
</feature>
<comment type="caution">
    <text evidence="11">The sequence shown here is derived from an EMBL/GenBank/DDBJ whole genome shotgun (WGS) entry which is preliminary data.</text>
</comment>
<feature type="transmembrane region" description="Helical" evidence="9">
    <location>
        <begin position="557"/>
        <end position="574"/>
    </location>
</feature>
<reference evidence="11 12" key="1">
    <citation type="submission" date="2023-03" db="EMBL/GenBank/DDBJ databases">
        <title>High-quality genome of Scylla paramamosain provides insights in environmental adaptation.</title>
        <authorList>
            <person name="Zhang L."/>
        </authorList>
    </citation>
    <scope>NUCLEOTIDE SEQUENCE [LARGE SCALE GENOMIC DNA]</scope>
    <source>
        <strain evidence="11">LZ_2023a</strain>
        <tissue evidence="11">Muscle</tissue>
    </source>
</reference>
<protein>
    <recommendedName>
        <fullName evidence="10">Major facilitator superfamily (MFS) profile domain-containing protein</fullName>
    </recommendedName>
</protein>
<dbReference type="Proteomes" id="UP001487740">
    <property type="component" value="Unassembled WGS sequence"/>
</dbReference>
<sequence>MAGASPRHPGLPDNTAEEHPPETFRDLEGRHRPAASFSAPLTIEGVGSLPERFSWQAFQPQSHGYGVTHCAPPLARISGSLGNTSLTVEAMERVRPYLCSPMTRSYHPPPCFPSPHAQIGFHPPHTHTMSRSREFDTFLCSSHQPMACCSQPRAIPLCRGAAQGQGENDETTPLLTSKNRQEHGYKSVGGAKEESSGARMRSRRRPSFRRFTRKQLLTLCSMLAVVITSFASLSVMAPFLPRQMARMELSKTVCGMIFSIYPCMMVLASPVIGKLMPLFESRVVYLLGITLAGVANMLFGLVGFIDGVSVFLAVSIVLRVLAALGTSCFLTIIYALVPIVFPDDVNVVTGMLETVIGMGMCLGPALGMWLYSMGGFPMPFFGLGAIILLTMIINCFTFPDDELLIVSNHGTGGVLSVVSHPRVGLSLFILCVTGACLSTLFPTLQPHMHKLGVSTRGVCMIYLVLSAMYAVSAPLVGLAIDRYGGMDTFMLLGLLLTALSLILIGNSPLLPPPPSHQELYVQDIIGMVVFGVSSAMCIVPTFSSIIKAAASTGEVDMGTYSIIGGIWSSAYSLGEVLGPLGAGLLAEHTTFASTTTVIALIPVALAVMFGTYLCASRGSTVSTSSP</sequence>
<dbReference type="AlphaFoldDB" id="A0AAW0TQ92"/>
<dbReference type="InterPro" id="IPR011701">
    <property type="entry name" value="MFS"/>
</dbReference>
<evidence type="ECO:0000256" key="9">
    <source>
        <dbReference type="SAM" id="Phobius"/>
    </source>
</evidence>
<proteinExistence type="inferred from homology"/>
<feature type="transmembrane region" description="Helical" evidence="9">
    <location>
        <begin position="461"/>
        <end position="480"/>
    </location>
</feature>
<feature type="transmembrane region" description="Helical" evidence="9">
    <location>
        <begin position="524"/>
        <end position="545"/>
    </location>
</feature>
<keyword evidence="4 9" id="KW-0812">Transmembrane</keyword>
<keyword evidence="3" id="KW-0813">Transport</keyword>
<evidence type="ECO:0000256" key="4">
    <source>
        <dbReference type="ARBA" id="ARBA00022692"/>
    </source>
</evidence>
<evidence type="ECO:0000313" key="11">
    <source>
        <dbReference type="EMBL" id="KAK8389712.1"/>
    </source>
</evidence>
<feature type="transmembrane region" description="Helical" evidence="9">
    <location>
        <begin position="594"/>
        <end position="615"/>
    </location>
</feature>
<organism evidence="11 12">
    <name type="scientific">Scylla paramamosain</name>
    <name type="common">Mud crab</name>
    <dbReference type="NCBI Taxonomy" id="85552"/>
    <lineage>
        <taxon>Eukaryota</taxon>
        <taxon>Metazoa</taxon>
        <taxon>Ecdysozoa</taxon>
        <taxon>Arthropoda</taxon>
        <taxon>Crustacea</taxon>
        <taxon>Multicrustacea</taxon>
        <taxon>Malacostraca</taxon>
        <taxon>Eumalacostraca</taxon>
        <taxon>Eucarida</taxon>
        <taxon>Decapoda</taxon>
        <taxon>Pleocyemata</taxon>
        <taxon>Brachyura</taxon>
        <taxon>Eubrachyura</taxon>
        <taxon>Portunoidea</taxon>
        <taxon>Portunidae</taxon>
        <taxon>Portuninae</taxon>
        <taxon>Scylla</taxon>
    </lineage>
</organism>
<keyword evidence="12" id="KW-1185">Reference proteome</keyword>
<dbReference type="EMBL" id="JARAKH010000027">
    <property type="protein sequence ID" value="KAK8389712.1"/>
    <property type="molecule type" value="Genomic_DNA"/>
</dbReference>
<feature type="region of interest" description="Disordered" evidence="8">
    <location>
        <begin position="1"/>
        <end position="26"/>
    </location>
</feature>
<evidence type="ECO:0000256" key="2">
    <source>
        <dbReference type="ARBA" id="ARBA00006829"/>
    </source>
</evidence>
<dbReference type="InterPro" id="IPR020846">
    <property type="entry name" value="MFS_dom"/>
</dbReference>
<evidence type="ECO:0000256" key="5">
    <source>
        <dbReference type="ARBA" id="ARBA00022775"/>
    </source>
</evidence>
<keyword evidence="6 9" id="KW-1133">Transmembrane helix</keyword>
<feature type="transmembrane region" description="Helical" evidence="9">
    <location>
        <begin position="311"/>
        <end position="337"/>
    </location>
</feature>
<feature type="compositionally biased region" description="Basic and acidic residues" evidence="8">
    <location>
        <begin position="16"/>
        <end position="26"/>
    </location>
</feature>
<feature type="compositionally biased region" description="Basic and acidic residues" evidence="8">
    <location>
        <begin position="179"/>
        <end position="196"/>
    </location>
</feature>
<feature type="transmembrane region" description="Helical" evidence="9">
    <location>
        <begin position="423"/>
        <end position="441"/>
    </location>
</feature>
<keyword evidence="7 9" id="KW-0472">Membrane</keyword>
<dbReference type="GO" id="GO:0022857">
    <property type="term" value="F:transmembrane transporter activity"/>
    <property type="evidence" value="ECO:0007669"/>
    <property type="project" value="InterPro"/>
</dbReference>
<name>A0AAW0TQ92_SCYPA</name>
<dbReference type="InterPro" id="IPR036259">
    <property type="entry name" value="MFS_trans_sf"/>
</dbReference>
<dbReference type="PROSITE" id="PS50850">
    <property type="entry name" value="MFS"/>
    <property type="match status" value="1"/>
</dbReference>
<accession>A0AAW0TQ92</accession>
<gene>
    <name evidence="11" type="ORF">O3P69_009007</name>
</gene>
<evidence type="ECO:0000313" key="12">
    <source>
        <dbReference type="Proteomes" id="UP001487740"/>
    </source>
</evidence>
<dbReference type="Pfam" id="PF07690">
    <property type="entry name" value="MFS_1"/>
    <property type="match status" value="1"/>
</dbReference>
<comment type="similarity">
    <text evidence="2">Belongs to the major facilitator superfamily. Vesicular transporter family.</text>
</comment>
<dbReference type="PANTHER" id="PTHR23506:SF28">
    <property type="entry name" value="MFS-TYPE TRANSPORTER SLC18B1-LIKE PROTEIN"/>
    <property type="match status" value="1"/>
</dbReference>
<evidence type="ECO:0000256" key="6">
    <source>
        <dbReference type="ARBA" id="ARBA00022989"/>
    </source>
</evidence>
<evidence type="ECO:0000256" key="3">
    <source>
        <dbReference type="ARBA" id="ARBA00022448"/>
    </source>
</evidence>
<feature type="region of interest" description="Disordered" evidence="8">
    <location>
        <begin position="163"/>
        <end position="205"/>
    </location>
</feature>
<dbReference type="GO" id="GO:0016020">
    <property type="term" value="C:membrane"/>
    <property type="evidence" value="ECO:0007669"/>
    <property type="project" value="UniProtKB-SubCell"/>
</dbReference>
<comment type="subcellular location">
    <subcellularLocation>
        <location evidence="1">Membrane</location>
        <topology evidence="1">Multi-pass membrane protein</topology>
    </subcellularLocation>
</comment>
<evidence type="ECO:0000256" key="8">
    <source>
        <dbReference type="SAM" id="MobiDB-lite"/>
    </source>
</evidence>
<dbReference type="PRINTS" id="PR01035">
    <property type="entry name" value="TCRTETA"/>
</dbReference>
<dbReference type="PANTHER" id="PTHR23506">
    <property type="entry name" value="GH10249P"/>
    <property type="match status" value="1"/>
</dbReference>
<dbReference type="InterPro" id="IPR050930">
    <property type="entry name" value="MFS_Vesicular_Transporter"/>
</dbReference>
<dbReference type="Gene3D" id="1.20.1250.20">
    <property type="entry name" value="MFS general substrate transporter like domains"/>
    <property type="match status" value="2"/>
</dbReference>
<feature type="transmembrane region" description="Helical" evidence="9">
    <location>
        <begin position="349"/>
        <end position="372"/>
    </location>
</feature>
<evidence type="ECO:0000256" key="1">
    <source>
        <dbReference type="ARBA" id="ARBA00004141"/>
    </source>
</evidence>
<dbReference type="SUPFAM" id="SSF103473">
    <property type="entry name" value="MFS general substrate transporter"/>
    <property type="match status" value="1"/>
</dbReference>
<keyword evidence="5" id="KW-0532">Neurotransmitter transport</keyword>
<evidence type="ECO:0000256" key="7">
    <source>
        <dbReference type="ARBA" id="ARBA00023136"/>
    </source>
</evidence>